<accession>A0ABT9PB00</accession>
<dbReference type="InterPro" id="IPR025110">
    <property type="entry name" value="AMP-bd_C"/>
</dbReference>
<dbReference type="PROSITE" id="PS00455">
    <property type="entry name" value="AMP_BINDING"/>
    <property type="match status" value="1"/>
</dbReference>
<dbReference type="Gene3D" id="2.30.38.10">
    <property type="entry name" value="Luciferase, Domain 3"/>
    <property type="match status" value="1"/>
</dbReference>
<dbReference type="GO" id="GO:0008668">
    <property type="term" value="F:2,3-dihydroxybenzoate--[aryl-carrier protein] ligase"/>
    <property type="evidence" value="ECO:0007669"/>
    <property type="project" value="UniProtKB-EC"/>
</dbReference>
<proteinExistence type="predicted"/>
<name>A0ABT9PB00_9ACTN</name>
<dbReference type="Pfam" id="PF13193">
    <property type="entry name" value="AMP-binding_C"/>
    <property type="match status" value="1"/>
</dbReference>
<feature type="domain" description="AMP-binding enzyme C-terminal" evidence="3">
    <location>
        <begin position="462"/>
        <end position="538"/>
    </location>
</feature>
<reference evidence="4 5" key="1">
    <citation type="submission" date="2023-07" db="EMBL/GenBank/DDBJ databases">
        <title>Sequencing the genomes of 1000 actinobacteria strains.</title>
        <authorList>
            <person name="Klenk H.-P."/>
        </authorList>
    </citation>
    <scope>NUCLEOTIDE SEQUENCE [LARGE SCALE GENOMIC DNA]</scope>
    <source>
        <strain evidence="4 5">DSM 44388</strain>
    </source>
</reference>
<dbReference type="RefSeq" id="WP_307248053.1">
    <property type="nucleotide sequence ID" value="NZ_JAUSQZ010000001.1"/>
</dbReference>
<dbReference type="SUPFAM" id="SSF56801">
    <property type="entry name" value="Acetyl-CoA synthetase-like"/>
    <property type="match status" value="1"/>
</dbReference>
<dbReference type="Gene3D" id="3.40.50.980">
    <property type="match status" value="2"/>
</dbReference>
<evidence type="ECO:0000259" key="3">
    <source>
        <dbReference type="Pfam" id="PF13193"/>
    </source>
</evidence>
<comment type="caution">
    <text evidence="4">The sequence shown here is derived from an EMBL/GenBank/DDBJ whole genome shotgun (WGS) entry which is preliminary data.</text>
</comment>
<evidence type="ECO:0000313" key="5">
    <source>
        <dbReference type="Proteomes" id="UP001235712"/>
    </source>
</evidence>
<dbReference type="Proteomes" id="UP001235712">
    <property type="component" value="Unassembled WGS sequence"/>
</dbReference>
<dbReference type="InterPro" id="IPR000873">
    <property type="entry name" value="AMP-dep_synth/lig_dom"/>
</dbReference>
<dbReference type="EMBL" id="JAUSQZ010000001">
    <property type="protein sequence ID" value="MDP9829667.1"/>
    <property type="molecule type" value="Genomic_DNA"/>
</dbReference>
<feature type="region of interest" description="Disordered" evidence="1">
    <location>
        <begin position="542"/>
        <end position="561"/>
    </location>
</feature>
<dbReference type="InterPro" id="IPR050237">
    <property type="entry name" value="ATP-dep_AMP-bd_enzyme"/>
</dbReference>
<keyword evidence="4" id="KW-0436">Ligase</keyword>
<dbReference type="InterPro" id="IPR020845">
    <property type="entry name" value="AMP-binding_CS"/>
</dbReference>
<evidence type="ECO:0000313" key="4">
    <source>
        <dbReference type="EMBL" id="MDP9829667.1"/>
    </source>
</evidence>
<protein>
    <submittedName>
        <fullName evidence="4">2,3-dihydroxybenzoate-AMP ligase</fullName>
        <ecNumber evidence="4">6.2.1.71</ecNumber>
    </submittedName>
</protein>
<dbReference type="PANTHER" id="PTHR43767:SF1">
    <property type="entry name" value="NONRIBOSOMAL PEPTIDE SYNTHASE PES1 (EUROFUNG)-RELATED"/>
    <property type="match status" value="1"/>
</dbReference>
<sequence length="561" mass="59534">MQRLSSNSGALGVPWPQDAARRYRALGLWEGRSLASRITEAARPRPGQVCLVDGDVRITYGELMARADGLAERLAGRGMRPGDRVVVQMPNCWEFVVVTVACLRLGLIPVWSLMQFRRSELAGVVDRAQARALVVMDHHHGFDHEQLAHEVAAGSGTLEHVLVAGTPSRPASLDLRSLLGPAADPAAAAARLDAQDPGGSSVATLLLSGGTTGVPKLIARTNDDLGYMMREALRVCGFGPDTVLLCLLPVAHGFTNLGPGLLGTLIAGGRVVMARSPSPELVFGLIERERVTAAAAVPAVVDTWVRAHRDEGTADLSSLRLLQVGAAKLHPGPAARIGPVLGARLQQVFGMGEGLLCMTRPGDPDDVVMNTQGRPVSPHDEVRIVDEEGLPVPDGEGGLLLTRGPYTPVGYYDDPVRTAEFYPSGWYVTGDLVRRAPGGNLVVLGRQKDLINRGGEKIDAAEIEELVGQLDGVREVAAVAVPDERLGEALCLYLVPEPGSEPSLDDVRAFMTAHEVARFKLPARMVVVPHLPRTAIGKIDKRALGRESTSVPDGSPGPAAA</sequence>
<dbReference type="PANTHER" id="PTHR43767">
    <property type="entry name" value="LONG-CHAIN-FATTY-ACID--COA LIGASE"/>
    <property type="match status" value="1"/>
</dbReference>
<organism evidence="4 5">
    <name type="scientific">Kineosporia succinea</name>
    <dbReference type="NCBI Taxonomy" id="84632"/>
    <lineage>
        <taxon>Bacteria</taxon>
        <taxon>Bacillati</taxon>
        <taxon>Actinomycetota</taxon>
        <taxon>Actinomycetes</taxon>
        <taxon>Kineosporiales</taxon>
        <taxon>Kineosporiaceae</taxon>
        <taxon>Kineosporia</taxon>
    </lineage>
</organism>
<dbReference type="Pfam" id="PF00501">
    <property type="entry name" value="AMP-binding"/>
    <property type="match status" value="1"/>
</dbReference>
<dbReference type="EC" id="6.2.1.71" evidence="4"/>
<dbReference type="InterPro" id="IPR045851">
    <property type="entry name" value="AMP-bd_C_sf"/>
</dbReference>
<dbReference type="Gene3D" id="3.30.300.30">
    <property type="match status" value="1"/>
</dbReference>
<evidence type="ECO:0000256" key="1">
    <source>
        <dbReference type="SAM" id="MobiDB-lite"/>
    </source>
</evidence>
<feature type="domain" description="AMP-dependent synthetase/ligase" evidence="2">
    <location>
        <begin position="40"/>
        <end position="412"/>
    </location>
</feature>
<gene>
    <name evidence="4" type="ORF">J2S57_005416</name>
</gene>
<keyword evidence="5" id="KW-1185">Reference proteome</keyword>
<evidence type="ECO:0000259" key="2">
    <source>
        <dbReference type="Pfam" id="PF00501"/>
    </source>
</evidence>